<comment type="caution">
    <text evidence="2">The sequence shown here is derived from an EMBL/GenBank/DDBJ whole genome shotgun (WGS) entry which is preliminary data.</text>
</comment>
<evidence type="ECO:0000313" key="2">
    <source>
        <dbReference type="EMBL" id="GAA4466919.1"/>
    </source>
</evidence>
<dbReference type="PANTHER" id="PTHR43581:SF4">
    <property type="entry name" value="ATP_GTP PHOSPHATASE"/>
    <property type="match status" value="1"/>
</dbReference>
<dbReference type="EMBL" id="BAABFA010000014">
    <property type="protein sequence ID" value="GAA4466919.1"/>
    <property type="molecule type" value="Genomic_DNA"/>
</dbReference>
<evidence type="ECO:0000259" key="1">
    <source>
        <dbReference type="Pfam" id="PF20469"/>
    </source>
</evidence>
<dbReference type="InterPro" id="IPR034139">
    <property type="entry name" value="TOPRIM_OLD"/>
</dbReference>
<dbReference type="PANTHER" id="PTHR43581">
    <property type="entry name" value="ATP/GTP PHOSPHATASE"/>
    <property type="match status" value="1"/>
</dbReference>
<organism evidence="2 3">
    <name type="scientific">Nemorincola caseinilytica</name>
    <dbReference type="NCBI Taxonomy" id="2054315"/>
    <lineage>
        <taxon>Bacteria</taxon>
        <taxon>Pseudomonadati</taxon>
        <taxon>Bacteroidota</taxon>
        <taxon>Chitinophagia</taxon>
        <taxon>Chitinophagales</taxon>
        <taxon>Chitinophagaceae</taxon>
        <taxon>Nemorincola</taxon>
    </lineage>
</organism>
<dbReference type="CDD" id="cd01026">
    <property type="entry name" value="TOPRIM_OLD"/>
    <property type="match status" value="1"/>
</dbReference>
<evidence type="ECO:0000313" key="3">
    <source>
        <dbReference type="Proteomes" id="UP001500067"/>
    </source>
</evidence>
<keyword evidence="3" id="KW-1185">Reference proteome</keyword>
<name>A0ABP8NJN2_9BACT</name>
<dbReference type="InterPro" id="IPR051396">
    <property type="entry name" value="Bact_Antivir_Def_Nuclease"/>
</dbReference>
<dbReference type="Pfam" id="PF20469">
    <property type="entry name" value="OLD-like_TOPRIM"/>
    <property type="match status" value="1"/>
</dbReference>
<protein>
    <recommendedName>
        <fullName evidence="1">OLD protein-like TOPRIM domain-containing protein</fullName>
    </recommendedName>
</protein>
<gene>
    <name evidence="2" type="ORF">GCM10023093_21830</name>
</gene>
<dbReference type="Proteomes" id="UP001500067">
    <property type="component" value="Unassembled WGS sequence"/>
</dbReference>
<reference evidence="3" key="1">
    <citation type="journal article" date="2019" name="Int. J. Syst. Evol. Microbiol.">
        <title>The Global Catalogue of Microorganisms (GCM) 10K type strain sequencing project: providing services to taxonomists for standard genome sequencing and annotation.</title>
        <authorList>
            <consortium name="The Broad Institute Genomics Platform"/>
            <consortium name="The Broad Institute Genome Sequencing Center for Infectious Disease"/>
            <person name="Wu L."/>
            <person name="Ma J."/>
        </authorList>
    </citation>
    <scope>NUCLEOTIDE SEQUENCE [LARGE SCALE GENOMIC DNA]</scope>
    <source>
        <strain evidence="3">JCM 32105</strain>
    </source>
</reference>
<accession>A0ABP8NJN2</accession>
<feature type="domain" description="OLD protein-like TOPRIM" evidence="1">
    <location>
        <begin position="71"/>
        <end position="140"/>
    </location>
</feature>
<proteinExistence type="predicted"/>
<sequence>METLDKEAEEAGIQLIFTTHSPNIASKVRLRSLIVCQDSNAFSLGEGNTKLRNTDYFFLERFLDVTKANLFFASGIILVEGWAEEQIIPALARKIGIDLTKAGVSVVTVGSTAFLRYSKILLRNHEPYLNTRVSVINDVDVKPFEASPTRKERLPEGGFRVIQLTAEEIERKRIEEVQTKTEKFTEQNIRGFISPYWTLEYCIARSAKLRKLFYKAVLMALREEKEDDGVADLDGYTGAIDRIDEHFNNWEESELDIAYAIMNHILTGENNIEVAEKKISKAVIAQNFAKCLNEDNLIQELDTEGSIKYLLDAIRYAANIG</sequence>